<dbReference type="PANTHER" id="PTHR33159:SF89">
    <property type="entry name" value="OS02G0189400 PROTEIN"/>
    <property type="match status" value="1"/>
</dbReference>
<dbReference type="InterPro" id="IPR008700">
    <property type="entry name" value="TypeIII_avirulence_cleave"/>
</dbReference>
<evidence type="ECO:0000256" key="1">
    <source>
        <dbReference type="SAM" id="MobiDB-lite"/>
    </source>
</evidence>
<evidence type="ECO:0000313" key="4">
    <source>
        <dbReference type="Proteomes" id="UP001140206"/>
    </source>
</evidence>
<dbReference type="InterPro" id="IPR040387">
    <property type="entry name" value="RIN4/NOI4"/>
</dbReference>
<feature type="domain" description="RIN4 pathogenic type III effector avirulence factor Avr cleavage site" evidence="2">
    <location>
        <begin position="93"/>
        <end position="121"/>
    </location>
</feature>
<feature type="domain" description="RIN4 pathogenic type III effector avirulence factor Avr cleavage site" evidence="2">
    <location>
        <begin position="225"/>
        <end position="257"/>
    </location>
</feature>
<accession>A0AAV8GXW4</accession>
<feature type="compositionally biased region" description="Polar residues" evidence="1">
    <location>
        <begin position="176"/>
        <end position="203"/>
    </location>
</feature>
<organism evidence="3 4">
    <name type="scientific">Rhynchospora pubera</name>
    <dbReference type="NCBI Taxonomy" id="906938"/>
    <lineage>
        <taxon>Eukaryota</taxon>
        <taxon>Viridiplantae</taxon>
        <taxon>Streptophyta</taxon>
        <taxon>Embryophyta</taxon>
        <taxon>Tracheophyta</taxon>
        <taxon>Spermatophyta</taxon>
        <taxon>Magnoliopsida</taxon>
        <taxon>Liliopsida</taxon>
        <taxon>Poales</taxon>
        <taxon>Cyperaceae</taxon>
        <taxon>Cyperoideae</taxon>
        <taxon>Rhynchosporeae</taxon>
        <taxon>Rhynchospora</taxon>
    </lineage>
</organism>
<protein>
    <submittedName>
        <fullName evidence="3">RPM1-interacting protein 4</fullName>
    </submittedName>
</protein>
<dbReference type="EMBL" id="JAMFTS010000001">
    <property type="protein sequence ID" value="KAJ4810500.1"/>
    <property type="molecule type" value="Genomic_DNA"/>
</dbReference>
<reference evidence="3" key="1">
    <citation type="submission" date="2022-08" db="EMBL/GenBank/DDBJ databases">
        <authorList>
            <person name="Marques A."/>
        </authorList>
    </citation>
    <scope>NUCLEOTIDE SEQUENCE</scope>
    <source>
        <strain evidence="3">RhyPub2mFocal</strain>
        <tissue evidence="3">Leaves</tissue>
    </source>
</reference>
<dbReference type="Proteomes" id="UP001140206">
    <property type="component" value="Chromosome 1"/>
</dbReference>
<sequence length="294" mass="34054">MTKRANWSLSHAIIELYPLCISHKSQRPLLVLINLSSDMWVQRHFLAQWSQLFVSNQKEKGAFSRNLHRIPNSRFSFEKGRSFRSCPSNAMAKRASVPQFGTWENQNVGYTMYFEKVRNDKSAGPKKIINPNDPEQMRHVNMGSSSNQTPPSVPKPSQHRPKPEQRQPNYYKPEQRQPNYHQPEQRQPNYHQNYHNQRPNQNYPREPSPEPSPARVRPSPGPTKRSNVVPKFGEWEDVNSTPAGGYTMQFENLKKKKEAAKASPLQLPTEPVRSPERKPEPSFFQKLLGCFTPK</sequence>
<dbReference type="GO" id="GO:0005886">
    <property type="term" value="C:plasma membrane"/>
    <property type="evidence" value="ECO:0007669"/>
    <property type="project" value="TreeGrafter"/>
</dbReference>
<proteinExistence type="predicted"/>
<dbReference type="Pfam" id="PF05627">
    <property type="entry name" value="AvrRpt-cleavage"/>
    <property type="match status" value="2"/>
</dbReference>
<evidence type="ECO:0000259" key="2">
    <source>
        <dbReference type="Pfam" id="PF05627"/>
    </source>
</evidence>
<feature type="region of interest" description="Disordered" evidence="1">
    <location>
        <begin position="122"/>
        <end position="243"/>
    </location>
</feature>
<keyword evidence="4" id="KW-1185">Reference proteome</keyword>
<name>A0AAV8GXW4_9POAL</name>
<evidence type="ECO:0000313" key="3">
    <source>
        <dbReference type="EMBL" id="KAJ4810500.1"/>
    </source>
</evidence>
<feature type="region of interest" description="Disordered" evidence="1">
    <location>
        <begin position="257"/>
        <end position="281"/>
    </location>
</feature>
<dbReference type="AlphaFoldDB" id="A0AAV8GXW4"/>
<dbReference type="PANTHER" id="PTHR33159">
    <property type="entry name" value="RPM1-INTERACTING PROTEIN 4 (RIN4) FAMILY PROTEIN"/>
    <property type="match status" value="1"/>
</dbReference>
<comment type="caution">
    <text evidence="3">The sequence shown here is derived from an EMBL/GenBank/DDBJ whole genome shotgun (WGS) entry which is preliminary data.</text>
</comment>
<gene>
    <name evidence="3" type="ORF">LUZ62_023066</name>
</gene>